<protein>
    <submittedName>
        <fullName evidence="21">P-loop containing nucleoside triphosphate hydrolase protein</fullName>
    </submittedName>
</protein>
<keyword evidence="3" id="KW-0930">Antiviral protein</keyword>
<keyword evidence="22" id="KW-1185">Reference proteome</keyword>
<dbReference type="GO" id="GO:0005634">
    <property type="term" value="C:nucleus"/>
    <property type="evidence" value="ECO:0007669"/>
    <property type="project" value="TreeGrafter"/>
</dbReference>
<dbReference type="SUPFAM" id="SSF52540">
    <property type="entry name" value="P-loop containing nucleoside triphosphate hydrolases"/>
    <property type="match status" value="1"/>
</dbReference>
<keyword evidence="10" id="KW-0460">Magnesium</keyword>
<keyword evidence="11 14" id="KW-0694">RNA-binding</keyword>
<keyword evidence="6" id="KW-0547">Nucleotide-binding</keyword>
<dbReference type="SMART" id="SM00535">
    <property type="entry name" value="RIBOc"/>
    <property type="match status" value="2"/>
</dbReference>
<proteinExistence type="inferred from homology"/>
<accession>A0AAN6TKN3</accession>
<keyword evidence="8" id="KW-0347">Helicase</keyword>
<evidence type="ECO:0000256" key="6">
    <source>
        <dbReference type="ARBA" id="ARBA00022741"/>
    </source>
</evidence>
<dbReference type="InterPro" id="IPR014720">
    <property type="entry name" value="dsRBD_dom"/>
</dbReference>
<evidence type="ECO:0000259" key="20">
    <source>
        <dbReference type="PROSITE" id="PS51327"/>
    </source>
</evidence>
<dbReference type="GO" id="GO:0046872">
    <property type="term" value="F:metal ion binding"/>
    <property type="evidence" value="ECO:0007669"/>
    <property type="project" value="UniProtKB-KW"/>
</dbReference>
<evidence type="ECO:0000256" key="12">
    <source>
        <dbReference type="ARBA" id="ARBA00023118"/>
    </source>
</evidence>
<dbReference type="SMART" id="SM00358">
    <property type="entry name" value="DSRM"/>
    <property type="match status" value="1"/>
</dbReference>
<name>A0AAN6TKN3_9PEZI</name>
<evidence type="ECO:0000256" key="13">
    <source>
        <dbReference type="ARBA" id="ARBA00023211"/>
    </source>
</evidence>
<dbReference type="SUPFAM" id="SSF69065">
    <property type="entry name" value="RNase III domain-like"/>
    <property type="match status" value="2"/>
</dbReference>
<feature type="domain" description="DRBM" evidence="16">
    <location>
        <begin position="1383"/>
        <end position="1450"/>
    </location>
</feature>
<dbReference type="InterPro" id="IPR036389">
    <property type="entry name" value="RNase_III_sf"/>
</dbReference>
<dbReference type="RefSeq" id="XP_064673386.1">
    <property type="nucleotide sequence ID" value="XM_064811038.1"/>
</dbReference>
<dbReference type="InterPro" id="IPR000999">
    <property type="entry name" value="RNase_III_dom"/>
</dbReference>
<dbReference type="Gene3D" id="3.40.50.300">
    <property type="entry name" value="P-loop containing nucleotide triphosphate hydrolases"/>
    <property type="match status" value="2"/>
</dbReference>
<evidence type="ECO:0000259" key="19">
    <source>
        <dbReference type="PROSITE" id="PS51194"/>
    </source>
</evidence>
<evidence type="ECO:0000259" key="18">
    <source>
        <dbReference type="PROSITE" id="PS51192"/>
    </source>
</evidence>
<dbReference type="SUPFAM" id="SSF54768">
    <property type="entry name" value="dsRNA-binding domain-like"/>
    <property type="match status" value="1"/>
</dbReference>
<keyword evidence="13" id="KW-0464">Manganese</keyword>
<evidence type="ECO:0000256" key="8">
    <source>
        <dbReference type="ARBA" id="ARBA00022806"/>
    </source>
</evidence>
<evidence type="ECO:0000256" key="10">
    <source>
        <dbReference type="ARBA" id="ARBA00022842"/>
    </source>
</evidence>
<dbReference type="Gene3D" id="3.30.160.20">
    <property type="match status" value="1"/>
</dbReference>
<evidence type="ECO:0000256" key="9">
    <source>
        <dbReference type="ARBA" id="ARBA00022840"/>
    </source>
</evidence>
<sequence length="1459" mass="162761">MASDTDSWSSSEHDDKASSGPLDEWASVISPEIDHVSPSISDDSPRSTTPEQESPTVVTMTARAYQLEMLEESLKRNIIVAMDTGSGKTQVAILRIKAELERSDKMVWFLAPTVALAAQQFGVIQAQIPGVLSKFICGADNVNAWSSKPGVWDEVLSNIRIVVSTYQILFDAVSHAFVRLKSLSLIVIDEAHNCVKMNAVARLMNEHYAQAKARGLPVPHILGLTASPLMRSNLDDVEVLERTLDAVCKTPSKHRDELLAQVNRPTMIPAPYGHLASPEQAEGPTPMMSRLAQACRGLDITRDPYILKLLAEDSARSRELLAKAVKTRKTYSQKQMRSFWAGSKRICDDMGPWAADYYINRVISEFLQDPDATKTTNSQFSDLTEQERRYLAEAFLAVDPMPPPETPTILSAKVNKLVDILASYQGSPVGIVFVKERASVAVLAHILSVHPRIKPRYRVGSMVGTSKVPGRRKDFLDLTRKEDMFSLQGFRKGTTNLLVATSVLEEGIDVPVCNLVICFDEPKNLKSFIQRRGRARMAKSQLYLLVGGVSDRSLAEWEKLEMEMKQKYQDEMREHELLQEIENSEASDYPVLTDEETGAQLTIHDARQHLDHFCATLSTRKFVDWSPWYIIRDLDGNPVDSHERALRKAIVHLPVSLPPELRCFESIRAWPSEANACKDAAFQAYAKLYEAELINHHLLPIRERELLKEVEPRAGMAPVREQLNPWPLIAQAWRDNAAVSRRELTITSPDGAARLAFELGLPVPVPYMKQFVLHWDHKSSWLVKMEPGLEKARVGRTALRQSDHTSALITMAFGHRWSVQEKHYPVRFTSLDQDISVEGMAVDEVTADTMVSSSYLVRNIANRNQPYFYLGWLPAKPPAELVSRPYSGFEEAAEDIPYVAVNLWPKKVGSFRAPHPNATPLPSSKPYPRVFPAEQIRVDRVPAVFAHAGMLIPAITHALEVHLVARDLLESRLEKTGITDLSLVVTAISTSAARGPTDYERVEFLGDSILKFCTTINCSAKYLKYPEGYLSPLKDKIVANSRLFRAAVDFGLDRYIIQKAFTMNKWRPIYVEDLLENPPSATGTRILSTKTLADVVEALIGASYISGQIPKALECMSLFLPEVEWKSQEHCRQVLYDHAPHDETLPFTMRGLEELIGYTFTKKSLLIEAMTHPSCNSPGIRASLDRLEFLGDAVLDYIVVTNLMGIKVPAELDNATLHLMRTALVNADMLAFLVMEWTGPKQERVDVVGGGGGGAYGDDDDDEDAAGDDGQELRLVRSEVSLPLWKFMRHASADMGIIQAATELRHAAMRDEILHALWKGGSYPWAFLARLQAQKFYSDVFESVLGAVWVDSGSIEACEGVVRRAGILPLMERLVRDGVHLLHPKEELGRLAVSEKVDYVVEAKDEEGGDKQFSCRVLVGGECLAMVEGGVSREEARTRAAEEACRVLKGKGEGRLDTE</sequence>
<dbReference type="SMART" id="SM00490">
    <property type="entry name" value="HELICc"/>
    <property type="match status" value="1"/>
</dbReference>
<dbReference type="PROSITE" id="PS51194">
    <property type="entry name" value="HELICASE_CTER"/>
    <property type="match status" value="1"/>
</dbReference>
<evidence type="ECO:0000256" key="11">
    <source>
        <dbReference type="ARBA" id="ARBA00022884"/>
    </source>
</evidence>
<dbReference type="InterPro" id="IPR038248">
    <property type="entry name" value="Dicer_dimer_sf"/>
</dbReference>
<dbReference type="GO" id="GO:0003723">
    <property type="term" value="F:RNA binding"/>
    <property type="evidence" value="ECO:0007669"/>
    <property type="project" value="UniProtKB-UniRule"/>
</dbReference>
<keyword evidence="5" id="KW-0677">Repeat</keyword>
<dbReference type="GeneID" id="89935163"/>
<evidence type="ECO:0000259" key="16">
    <source>
        <dbReference type="PROSITE" id="PS50137"/>
    </source>
</evidence>
<dbReference type="InterPro" id="IPR001650">
    <property type="entry name" value="Helicase_C-like"/>
</dbReference>
<feature type="domain" description="Helicase C-terminal" evidence="19">
    <location>
        <begin position="413"/>
        <end position="589"/>
    </location>
</feature>
<comment type="caution">
    <text evidence="21">The sequence shown here is derived from an EMBL/GenBank/DDBJ whole genome shotgun (WGS) entry which is preliminary data.</text>
</comment>
<dbReference type="Pfam" id="PF00271">
    <property type="entry name" value="Helicase_C"/>
    <property type="match status" value="1"/>
</dbReference>
<comment type="similarity">
    <text evidence="14">Belongs to the helicase family. Dicer subfamily.</text>
</comment>
<feature type="compositionally biased region" description="Acidic residues" evidence="15">
    <location>
        <begin position="1257"/>
        <end position="1269"/>
    </location>
</feature>
<dbReference type="GO" id="GO:0050688">
    <property type="term" value="P:regulation of defense response to virus"/>
    <property type="evidence" value="ECO:0007669"/>
    <property type="project" value="UniProtKB-KW"/>
</dbReference>
<evidence type="ECO:0000256" key="2">
    <source>
        <dbReference type="ARBA" id="ARBA00001946"/>
    </source>
</evidence>
<dbReference type="EMBL" id="MU853334">
    <property type="protein sequence ID" value="KAK4115816.1"/>
    <property type="molecule type" value="Genomic_DNA"/>
</dbReference>
<dbReference type="CDD" id="cd18034">
    <property type="entry name" value="DEXHc_dicer"/>
    <property type="match status" value="1"/>
</dbReference>
<evidence type="ECO:0000256" key="4">
    <source>
        <dbReference type="ARBA" id="ARBA00022723"/>
    </source>
</evidence>
<dbReference type="PROSITE" id="PS50137">
    <property type="entry name" value="DS_RBD"/>
    <property type="match status" value="1"/>
</dbReference>
<dbReference type="GO" id="GO:0004386">
    <property type="term" value="F:helicase activity"/>
    <property type="evidence" value="ECO:0007669"/>
    <property type="project" value="UniProtKB-KW"/>
</dbReference>
<feature type="region of interest" description="Disordered" evidence="15">
    <location>
        <begin position="1"/>
        <end position="57"/>
    </location>
</feature>
<evidence type="ECO:0000256" key="14">
    <source>
        <dbReference type="PROSITE-ProRule" id="PRU00657"/>
    </source>
</evidence>
<reference evidence="21" key="2">
    <citation type="submission" date="2023-05" db="EMBL/GenBank/DDBJ databases">
        <authorList>
            <consortium name="Lawrence Berkeley National Laboratory"/>
            <person name="Steindorff A."/>
            <person name="Hensen N."/>
            <person name="Bonometti L."/>
            <person name="Westerberg I."/>
            <person name="Brannstrom I.O."/>
            <person name="Guillou S."/>
            <person name="Cros-Aarteil S."/>
            <person name="Calhoun S."/>
            <person name="Haridas S."/>
            <person name="Kuo A."/>
            <person name="Mondo S."/>
            <person name="Pangilinan J."/>
            <person name="Riley R."/>
            <person name="Labutti K."/>
            <person name="Andreopoulos B."/>
            <person name="Lipzen A."/>
            <person name="Chen C."/>
            <person name="Yanf M."/>
            <person name="Daum C."/>
            <person name="Ng V."/>
            <person name="Clum A."/>
            <person name="Ohm R."/>
            <person name="Martin F."/>
            <person name="Silar P."/>
            <person name="Natvig D."/>
            <person name="Lalanne C."/>
            <person name="Gautier V."/>
            <person name="Ament-Velasquez S.L."/>
            <person name="Kruys A."/>
            <person name="Hutchinson M.I."/>
            <person name="Powell A.J."/>
            <person name="Barry K."/>
            <person name="Miller A.N."/>
            <person name="Grigoriev I.V."/>
            <person name="Debuchy R."/>
            <person name="Gladieux P."/>
            <person name="Thoren M.H."/>
            <person name="Johannesson H."/>
        </authorList>
    </citation>
    <scope>NUCLEOTIDE SEQUENCE</scope>
    <source>
        <strain evidence="21">CBS 508.74</strain>
    </source>
</reference>
<dbReference type="PROSITE" id="PS51192">
    <property type="entry name" value="HELICASE_ATP_BIND_1"/>
    <property type="match status" value="1"/>
</dbReference>
<dbReference type="PROSITE" id="PS51327">
    <property type="entry name" value="DICER_DSRBF"/>
    <property type="match status" value="1"/>
</dbReference>
<dbReference type="PROSITE" id="PS00517">
    <property type="entry name" value="RNASE_3_1"/>
    <property type="match status" value="1"/>
</dbReference>
<feature type="domain" description="Helicase ATP-binding" evidence="18">
    <location>
        <begin position="69"/>
        <end position="246"/>
    </location>
</feature>
<feature type="domain" description="RNase III" evidence="17">
    <location>
        <begin position="1149"/>
        <end position="1353"/>
    </location>
</feature>
<feature type="domain" description="Dicer dsRNA-binding fold" evidence="20">
    <location>
        <begin position="606"/>
        <end position="708"/>
    </location>
</feature>
<keyword evidence="9" id="KW-0067">ATP-binding</keyword>
<keyword evidence="4" id="KW-0479">Metal-binding</keyword>
<comment type="cofactor">
    <cofactor evidence="1">
        <name>Mn(2+)</name>
        <dbReference type="ChEBI" id="CHEBI:29035"/>
    </cofactor>
</comment>
<dbReference type="GO" id="GO:0005737">
    <property type="term" value="C:cytoplasm"/>
    <property type="evidence" value="ECO:0007669"/>
    <property type="project" value="TreeGrafter"/>
</dbReference>
<dbReference type="PANTHER" id="PTHR14950">
    <property type="entry name" value="DICER-RELATED"/>
    <property type="match status" value="1"/>
</dbReference>
<dbReference type="PROSITE" id="PS50142">
    <property type="entry name" value="RNASE_3_2"/>
    <property type="match status" value="2"/>
</dbReference>
<dbReference type="CDD" id="cd18802">
    <property type="entry name" value="SF2_C_dicer"/>
    <property type="match status" value="1"/>
</dbReference>
<evidence type="ECO:0000313" key="22">
    <source>
        <dbReference type="Proteomes" id="UP001302812"/>
    </source>
</evidence>
<dbReference type="Pfam" id="PF00636">
    <property type="entry name" value="Ribonuclease_3"/>
    <property type="match status" value="2"/>
</dbReference>
<dbReference type="InterPro" id="IPR011545">
    <property type="entry name" value="DEAD/DEAH_box_helicase_dom"/>
</dbReference>
<evidence type="ECO:0000256" key="7">
    <source>
        <dbReference type="ARBA" id="ARBA00022801"/>
    </source>
</evidence>
<evidence type="ECO:0000313" key="21">
    <source>
        <dbReference type="EMBL" id="KAK4115816.1"/>
    </source>
</evidence>
<feature type="compositionally biased region" description="Polar residues" evidence="15">
    <location>
        <begin position="38"/>
        <end position="57"/>
    </location>
</feature>
<dbReference type="InterPro" id="IPR005034">
    <property type="entry name" value="Dicer_dimerisation"/>
</dbReference>
<gene>
    <name evidence="21" type="ORF">N656DRAFT_702642</name>
</gene>
<dbReference type="Gene3D" id="3.30.160.380">
    <property type="entry name" value="Dicer dimerisation domain"/>
    <property type="match status" value="1"/>
</dbReference>
<feature type="domain" description="RNase III" evidence="17">
    <location>
        <begin position="966"/>
        <end position="1108"/>
    </location>
</feature>
<dbReference type="GO" id="GO:0030422">
    <property type="term" value="P:siRNA processing"/>
    <property type="evidence" value="ECO:0007669"/>
    <property type="project" value="TreeGrafter"/>
</dbReference>
<comment type="cofactor">
    <cofactor evidence="2">
        <name>Mg(2+)</name>
        <dbReference type="ChEBI" id="CHEBI:18420"/>
    </cofactor>
</comment>
<dbReference type="CDD" id="cd00593">
    <property type="entry name" value="RIBOc"/>
    <property type="match status" value="2"/>
</dbReference>
<reference evidence="21" key="1">
    <citation type="journal article" date="2023" name="Mol. Phylogenet. Evol.">
        <title>Genome-scale phylogeny and comparative genomics of the fungal order Sordariales.</title>
        <authorList>
            <person name="Hensen N."/>
            <person name="Bonometti L."/>
            <person name="Westerberg I."/>
            <person name="Brannstrom I.O."/>
            <person name="Guillou S."/>
            <person name="Cros-Aarteil S."/>
            <person name="Calhoun S."/>
            <person name="Haridas S."/>
            <person name="Kuo A."/>
            <person name="Mondo S."/>
            <person name="Pangilinan J."/>
            <person name="Riley R."/>
            <person name="LaButti K."/>
            <person name="Andreopoulos B."/>
            <person name="Lipzen A."/>
            <person name="Chen C."/>
            <person name="Yan M."/>
            <person name="Daum C."/>
            <person name="Ng V."/>
            <person name="Clum A."/>
            <person name="Steindorff A."/>
            <person name="Ohm R.A."/>
            <person name="Martin F."/>
            <person name="Silar P."/>
            <person name="Natvig D.O."/>
            <person name="Lalanne C."/>
            <person name="Gautier V."/>
            <person name="Ament-Velasquez S.L."/>
            <person name="Kruys A."/>
            <person name="Hutchinson M.I."/>
            <person name="Powell A.J."/>
            <person name="Barry K."/>
            <person name="Miller A.N."/>
            <person name="Grigoriev I.V."/>
            <person name="Debuchy R."/>
            <person name="Gladieux P."/>
            <person name="Hiltunen Thoren M."/>
            <person name="Johannesson H."/>
        </authorList>
    </citation>
    <scope>NUCLEOTIDE SEQUENCE</scope>
    <source>
        <strain evidence="21">CBS 508.74</strain>
    </source>
</reference>
<dbReference type="PANTHER" id="PTHR14950:SF37">
    <property type="entry name" value="ENDORIBONUCLEASE DICER"/>
    <property type="match status" value="1"/>
</dbReference>
<dbReference type="Gene3D" id="1.10.1520.10">
    <property type="entry name" value="Ribonuclease III domain"/>
    <property type="match status" value="2"/>
</dbReference>
<evidence type="ECO:0000256" key="5">
    <source>
        <dbReference type="ARBA" id="ARBA00022737"/>
    </source>
</evidence>
<keyword evidence="12" id="KW-0051">Antiviral defense</keyword>
<dbReference type="InterPro" id="IPR014001">
    <property type="entry name" value="Helicase_ATP-bd"/>
</dbReference>
<keyword evidence="7 21" id="KW-0378">Hydrolase</keyword>
<dbReference type="GO" id="GO:0004525">
    <property type="term" value="F:ribonuclease III activity"/>
    <property type="evidence" value="ECO:0007669"/>
    <property type="project" value="InterPro"/>
</dbReference>
<dbReference type="SMART" id="SM00487">
    <property type="entry name" value="DEXDc"/>
    <property type="match status" value="1"/>
</dbReference>
<evidence type="ECO:0000256" key="15">
    <source>
        <dbReference type="SAM" id="MobiDB-lite"/>
    </source>
</evidence>
<organism evidence="21 22">
    <name type="scientific">Canariomyces notabilis</name>
    <dbReference type="NCBI Taxonomy" id="2074819"/>
    <lineage>
        <taxon>Eukaryota</taxon>
        <taxon>Fungi</taxon>
        <taxon>Dikarya</taxon>
        <taxon>Ascomycota</taxon>
        <taxon>Pezizomycotina</taxon>
        <taxon>Sordariomycetes</taxon>
        <taxon>Sordariomycetidae</taxon>
        <taxon>Sordariales</taxon>
        <taxon>Chaetomiaceae</taxon>
        <taxon>Canariomyces</taxon>
    </lineage>
</organism>
<dbReference type="Pfam" id="PF03368">
    <property type="entry name" value="Dicer_dimer"/>
    <property type="match status" value="1"/>
</dbReference>
<dbReference type="InterPro" id="IPR027417">
    <property type="entry name" value="P-loop_NTPase"/>
</dbReference>
<evidence type="ECO:0000256" key="3">
    <source>
        <dbReference type="ARBA" id="ARBA00022721"/>
    </source>
</evidence>
<dbReference type="GO" id="GO:0051607">
    <property type="term" value="P:defense response to virus"/>
    <property type="evidence" value="ECO:0007669"/>
    <property type="project" value="UniProtKB-KW"/>
</dbReference>
<evidence type="ECO:0000259" key="17">
    <source>
        <dbReference type="PROSITE" id="PS50142"/>
    </source>
</evidence>
<dbReference type="Pfam" id="PF00270">
    <property type="entry name" value="DEAD"/>
    <property type="match status" value="1"/>
</dbReference>
<feature type="compositionally biased region" description="Polar residues" evidence="15">
    <location>
        <begin position="1"/>
        <end position="10"/>
    </location>
</feature>
<dbReference type="GO" id="GO:0005524">
    <property type="term" value="F:ATP binding"/>
    <property type="evidence" value="ECO:0007669"/>
    <property type="project" value="UniProtKB-KW"/>
</dbReference>
<dbReference type="Proteomes" id="UP001302812">
    <property type="component" value="Unassembled WGS sequence"/>
</dbReference>
<feature type="region of interest" description="Disordered" evidence="15">
    <location>
        <begin position="1249"/>
        <end position="1269"/>
    </location>
</feature>
<evidence type="ECO:0000256" key="1">
    <source>
        <dbReference type="ARBA" id="ARBA00001936"/>
    </source>
</evidence>